<sequence length="261" mass="31045">MMRTHFPITATILLLCFFPYGVVALATVTKGPWMTRASQLLEFKKQHGHVRVPKRYKEDPGLGLWVNKQRQQYRNFVTGQKPCSLTPERIEILDQLGFCWNTLDDPVDNDESDWWEHYRDLQQQMQLKSEKASSSSTSLATVIPRNSHLGKWMQKQRVADLSVQQVDALNQLDPDWRMPLREFVWEQRYRELQAYRNEHGDCCVPITYIENQPLAHWVSNQRKLYNKNLLSSKRLKRLNAIGFVWNRWEYEFTKKTEVWSE</sequence>
<dbReference type="Proteomes" id="UP000198406">
    <property type="component" value="Unassembled WGS sequence"/>
</dbReference>
<keyword evidence="4" id="KW-1185">Reference proteome</keyword>
<proteinExistence type="predicted"/>
<gene>
    <name evidence="3" type="ORF">FisN_12Lu226</name>
</gene>
<protein>
    <recommendedName>
        <fullName evidence="2">Helicase-associated domain-containing protein</fullName>
    </recommendedName>
</protein>
<dbReference type="InParanoid" id="A0A1Z5JMF2"/>
<reference evidence="3 4" key="1">
    <citation type="journal article" date="2015" name="Plant Cell">
        <title>Oil accumulation by the oleaginous diatom Fistulifera solaris as revealed by the genome and transcriptome.</title>
        <authorList>
            <person name="Tanaka T."/>
            <person name="Maeda Y."/>
            <person name="Veluchamy A."/>
            <person name="Tanaka M."/>
            <person name="Abida H."/>
            <person name="Marechal E."/>
            <person name="Bowler C."/>
            <person name="Muto M."/>
            <person name="Sunaga Y."/>
            <person name="Tanaka M."/>
            <person name="Yoshino T."/>
            <person name="Taniguchi T."/>
            <person name="Fukuda Y."/>
            <person name="Nemoto M."/>
            <person name="Matsumoto M."/>
            <person name="Wong P.S."/>
            <person name="Aburatani S."/>
            <person name="Fujibuchi W."/>
        </authorList>
    </citation>
    <scope>NUCLEOTIDE SEQUENCE [LARGE SCALE GENOMIC DNA]</scope>
    <source>
        <strain evidence="3 4">JPCC DA0580</strain>
    </source>
</reference>
<dbReference type="PANTHER" id="PTHR33418">
    <property type="entry name" value="HELICASE-ASSOCIATED"/>
    <property type="match status" value="1"/>
</dbReference>
<dbReference type="OrthoDB" id="44219at2759"/>
<accession>A0A1Z5JMF2</accession>
<dbReference type="PANTHER" id="PTHR33418:SF1">
    <property type="entry name" value="HELICASE-ASSOCIATED DOMAIN-CONTAINING PROTEIN"/>
    <property type="match status" value="1"/>
</dbReference>
<dbReference type="AlphaFoldDB" id="A0A1Z5JMF2"/>
<evidence type="ECO:0000313" key="3">
    <source>
        <dbReference type="EMBL" id="GAX15187.1"/>
    </source>
</evidence>
<dbReference type="Gene3D" id="6.10.140.530">
    <property type="match status" value="2"/>
</dbReference>
<evidence type="ECO:0000256" key="1">
    <source>
        <dbReference type="SAM" id="SignalP"/>
    </source>
</evidence>
<dbReference type="InterPro" id="IPR005114">
    <property type="entry name" value="Helicase_assoc"/>
</dbReference>
<comment type="caution">
    <text evidence="3">The sequence shown here is derived from an EMBL/GenBank/DDBJ whole genome shotgun (WGS) entry which is preliminary data.</text>
</comment>
<dbReference type="EMBL" id="BDSP01000087">
    <property type="protein sequence ID" value="GAX15187.1"/>
    <property type="molecule type" value="Genomic_DNA"/>
</dbReference>
<dbReference type="Pfam" id="PF03457">
    <property type="entry name" value="HA"/>
    <property type="match status" value="2"/>
</dbReference>
<feature type="domain" description="Helicase-associated" evidence="2">
    <location>
        <begin position="183"/>
        <end position="243"/>
    </location>
</feature>
<feature type="signal peptide" evidence="1">
    <location>
        <begin position="1"/>
        <end position="24"/>
    </location>
</feature>
<organism evidence="3 4">
    <name type="scientific">Fistulifera solaris</name>
    <name type="common">Oleaginous diatom</name>
    <dbReference type="NCBI Taxonomy" id="1519565"/>
    <lineage>
        <taxon>Eukaryota</taxon>
        <taxon>Sar</taxon>
        <taxon>Stramenopiles</taxon>
        <taxon>Ochrophyta</taxon>
        <taxon>Bacillariophyta</taxon>
        <taxon>Bacillariophyceae</taxon>
        <taxon>Bacillariophycidae</taxon>
        <taxon>Naviculales</taxon>
        <taxon>Naviculaceae</taxon>
        <taxon>Fistulifera</taxon>
    </lineage>
</organism>
<evidence type="ECO:0000313" key="4">
    <source>
        <dbReference type="Proteomes" id="UP000198406"/>
    </source>
</evidence>
<feature type="chain" id="PRO_5012622433" description="Helicase-associated domain-containing protein" evidence="1">
    <location>
        <begin position="25"/>
        <end position="261"/>
    </location>
</feature>
<evidence type="ECO:0000259" key="2">
    <source>
        <dbReference type="Pfam" id="PF03457"/>
    </source>
</evidence>
<name>A0A1Z5JMF2_FISSO</name>
<keyword evidence="1" id="KW-0732">Signal</keyword>
<feature type="domain" description="Helicase-associated" evidence="2">
    <location>
        <begin position="32"/>
        <end position="98"/>
    </location>
</feature>